<evidence type="ECO:0000313" key="2">
    <source>
        <dbReference type="Proteomes" id="UP001203665"/>
    </source>
</evidence>
<dbReference type="Proteomes" id="UP001203665">
    <property type="component" value="Unassembled WGS sequence"/>
</dbReference>
<proteinExistence type="predicted"/>
<dbReference type="EMBL" id="JAMQJY010000002">
    <property type="protein sequence ID" value="MCM2676993.1"/>
    <property type="molecule type" value="Genomic_DNA"/>
</dbReference>
<keyword evidence="2" id="KW-1185">Reference proteome</keyword>
<sequence length="147" mass="17029">MTHQLFEYLDKEQARLQTKKSPVEEREFHFFNVVNELYERIDNALTDAVEKKQLEISEASIGANRFNVVGKQIKAYGKKPVILIPDVTASQRGEYKISIQNGATILHSTYFFYDEGKWKSTRHEFGGTQKAELDDDTFLDILLLLIR</sequence>
<comment type="caution">
    <text evidence="1">The sequence shown here is derived from an EMBL/GenBank/DDBJ whole genome shotgun (WGS) entry which is preliminary data.</text>
</comment>
<name>A0ABT0XNS0_9BACI</name>
<dbReference type="RefSeq" id="WP_251610285.1">
    <property type="nucleotide sequence ID" value="NZ_JAMQJY010000002.1"/>
</dbReference>
<reference evidence="1" key="1">
    <citation type="submission" date="2022-06" db="EMBL/GenBank/DDBJ databases">
        <title>Alkalicoccobacillus porphyridii sp. nov., isolated from a marine red alga, Porphyridium purpureum and reclassification of Shouchella plakortidis and Shouchella gibsonii as Alkalicoccobacillus plakortidis comb. nov. and Alkalicoccobacillus gibsonii comb. nov.</title>
        <authorList>
            <person name="Kim K.H."/>
            <person name="Lee J.K."/>
            <person name="Han D.M."/>
            <person name="Baek J.H."/>
            <person name="Jeon C.O."/>
        </authorList>
    </citation>
    <scope>NUCLEOTIDE SEQUENCE</scope>
    <source>
        <strain evidence="1">DSM 19153</strain>
    </source>
</reference>
<gene>
    <name evidence="1" type="ORF">NDM98_17100</name>
</gene>
<protein>
    <submittedName>
        <fullName evidence="1">Uncharacterized protein</fullName>
    </submittedName>
</protein>
<evidence type="ECO:0000313" key="1">
    <source>
        <dbReference type="EMBL" id="MCM2676993.1"/>
    </source>
</evidence>
<organism evidence="1 2">
    <name type="scientific">Alkalicoccobacillus plakortidis</name>
    <dbReference type="NCBI Taxonomy" id="444060"/>
    <lineage>
        <taxon>Bacteria</taxon>
        <taxon>Bacillati</taxon>
        <taxon>Bacillota</taxon>
        <taxon>Bacilli</taxon>
        <taxon>Bacillales</taxon>
        <taxon>Bacillaceae</taxon>
        <taxon>Alkalicoccobacillus</taxon>
    </lineage>
</organism>
<accession>A0ABT0XNS0</accession>